<evidence type="ECO:0000313" key="16">
    <source>
        <dbReference type="Proteomes" id="UP000034816"/>
    </source>
</evidence>
<keyword evidence="6" id="KW-0547">Nucleotide-binding</keyword>
<sequence>MGITFHHIATKFEELEKISSRNDMSKIIAELFISLDVEERQALSYILQGRVAPLFVVSEFNLSEKSIFKLLGNILSSKGGKYDLKGRKVKLGDVGEVVREVTEELGYESKGLSLMDIYESMWQIINSSGTGSSEKKANIVGELFSKMSPIESKYLARIICGELRLGINAKSVLDAFSNILQGDKSKRELLDRVYGINPDLGYVSTILGEENNISTTIFPGVPILPRLVERVGSFEEVFERFEEEFLVQPKYDGLRCQIHKYDESVQGESSLIWRKHLKKEHANGLFGESSASKAVKLFTRNLEDVTEMFPEIVEDAMAMKAESFILDSEILGWDHAKNNFLSYQETMQRRRKYGVGEKAKDIPVKAMVFDVLYLNGKDISELDTEIRARTIKEVVPDTTRGISQSPTEAIGEMSRLKEVFDNRVSEGLEGIIVKQKSGRYLPGVRNYEWIKLKKSMEKGLVDTIDLVAVGYYHGSGKRGALGVGAVLGAIYNSESNSYEAVCKVGTGFSDELLANISEKFKDISLVKKPVNVLVEDTLIPDIWVNPEVVFSVESDEITRNLKADKGIAGGLSLRFPRLIEWGRDKTAEEATSLEELMRLFSLQKKNK</sequence>
<comment type="caution">
    <text evidence="15">The sequence shown here is derived from an EMBL/GenBank/DDBJ whole genome shotgun (WGS) entry which is preliminary data.</text>
</comment>
<dbReference type="GO" id="GO:0051301">
    <property type="term" value="P:cell division"/>
    <property type="evidence" value="ECO:0007669"/>
    <property type="project" value="UniProtKB-KW"/>
</dbReference>
<evidence type="ECO:0000256" key="7">
    <source>
        <dbReference type="ARBA" id="ARBA00022763"/>
    </source>
</evidence>
<dbReference type="EMBL" id="LBQH01000021">
    <property type="protein sequence ID" value="KKP77495.1"/>
    <property type="molecule type" value="Genomic_DNA"/>
</dbReference>
<dbReference type="GO" id="GO:0006281">
    <property type="term" value="P:DNA repair"/>
    <property type="evidence" value="ECO:0007669"/>
    <property type="project" value="UniProtKB-KW"/>
</dbReference>
<dbReference type="GO" id="GO:0003677">
    <property type="term" value="F:DNA binding"/>
    <property type="evidence" value="ECO:0007669"/>
    <property type="project" value="InterPro"/>
</dbReference>
<evidence type="ECO:0000256" key="5">
    <source>
        <dbReference type="ARBA" id="ARBA00022705"/>
    </source>
</evidence>
<comment type="catalytic activity">
    <reaction evidence="12">
        <text>ATP + (deoxyribonucleotide)n-3'-hydroxyl + 5'-phospho-(deoxyribonucleotide)m = (deoxyribonucleotide)n+m + AMP + diphosphate.</text>
        <dbReference type="EC" id="6.5.1.1"/>
    </reaction>
</comment>
<dbReference type="GO" id="GO:0006273">
    <property type="term" value="P:lagging strand elongation"/>
    <property type="evidence" value="ECO:0007669"/>
    <property type="project" value="TreeGrafter"/>
</dbReference>
<evidence type="ECO:0000313" key="15">
    <source>
        <dbReference type="EMBL" id="KKP77495.1"/>
    </source>
</evidence>
<dbReference type="SUPFAM" id="SSF50249">
    <property type="entry name" value="Nucleic acid-binding proteins"/>
    <property type="match status" value="1"/>
</dbReference>
<keyword evidence="7" id="KW-0227">DNA damage</keyword>
<dbReference type="GO" id="GO:0003910">
    <property type="term" value="F:DNA ligase (ATP) activity"/>
    <property type="evidence" value="ECO:0007669"/>
    <property type="project" value="UniProtKB-EC"/>
</dbReference>
<evidence type="ECO:0000256" key="9">
    <source>
        <dbReference type="ARBA" id="ARBA00023172"/>
    </source>
</evidence>
<dbReference type="SUPFAM" id="SSF56091">
    <property type="entry name" value="DNA ligase/mRNA capping enzyme, catalytic domain"/>
    <property type="match status" value="1"/>
</dbReference>
<protein>
    <recommendedName>
        <fullName evidence="2">DNA ligase (ATP)</fullName>
        <ecNumber evidence="2">6.5.1.1</ecNumber>
    </recommendedName>
</protein>
<evidence type="ECO:0000256" key="10">
    <source>
        <dbReference type="ARBA" id="ARBA00023204"/>
    </source>
</evidence>
<dbReference type="InterPro" id="IPR036599">
    <property type="entry name" value="DNA_ligase_N_sf"/>
</dbReference>
<dbReference type="GO" id="GO:0005524">
    <property type="term" value="F:ATP binding"/>
    <property type="evidence" value="ECO:0007669"/>
    <property type="project" value="UniProtKB-KW"/>
</dbReference>
<keyword evidence="4" id="KW-0132">Cell division</keyword>
<evidence type="ECO:0000256" key="13">
    <source>
        <dbReference type="RuleBase" id="RU004196"/>
    </source>
</evidence>
<dbReference type="InterPro" id="IPR050191">
    <property type="entry name" value="ATP-dep_DNA_ligase"/>
</dbReference>
<feature type="domain" description="ATP-dependent DNA ligase family profile" evidence="14">
    <location>
        <begin position="357"/>
        <end position="491"/>
    </location>
</feature>
<evidence type="ECO:0000256" key="1">
    <source>
        <dbReference type="ARBA" id="ARBA00007572"/>
    </source>
</evidence>
<dbReference type="Gene3D" id="3.30.470.30">
    <property type="entry name" value="DNA ligase/mRNA capping enzyme"/>
    <property type="match status" value="1"/>
</dbReference>
<dbReference type="Pfam" id="PF04679">
    <property type="entry name" value="DNA_ligase_A_C"/>
    <property type="match status" value="1"/>
</dbReference>
<dbReference type="GO" id="GO:0006310">
    <property type="term" value="P:DNA recombination"/>
    <property type="evidence" value="ECO:0007669"/>
    <property type="project" value="UniProtKB-KW"/>
</dbReference>
<dbReference type="EC" id="6.5.1.1" evidence="2"/>
<dbReference type="PROSITE" id="PS50160">
    <property type="entry name" value="DNA_LIGASE_A3"/>
    <property type="match status" value="1"/>
</dbReference>
<dbReference type="NCBIfam" id="TIGR00574">
    <property type="entry name" value="dnl1"/>
    <property type="match status" value="1"/>
</dbReference>
<evidence type="ECO:0000256" key="11">
    <source>
        <dbReference type="ARBA" id="ARBA00023306"/>
    </source>
</evidence>
<evidence type="ECO:0000259" key="14">
    <source>
        <dbReference type="PROSITE" id="PS50160"/>
    </source>
</evidence>
<comment type="similarity">
    <text evidence="1 13">Belongs to the ATP-dependent DNA ligase family.</text>
</comment>
<evidence type="ECO:0000256" key="3">
    <source>
        <dbReference type="ARBA" id="ARBA00022598"/>
    </source>
</evidence>
<dbReference type="GO" id="GO:0071897">
    <property type="term" value="P:DNA biosynthetic process"/>
    <property type="evidence" value="ECO:0007669"/>
    <property type="project" value="InterPro"/>
</dbReference>
<evidence type="ECO:0000256" key="12">
    <source>
        <dbReference type="ARBA" id="ARBA00034003"/>
    </source>
</evidence>
<dbReference type="InterPro" id="IPR012308">
    <property type="entry name" value="DNA_ligase_ATP-dep_N"/>
</dbReference>
<dbReference type="PANTHER" id="PTHR45674:SF4">
    <property type="entry name" value="DNA LIGASE 1"/>
    <property type="match status" value="1"/>
</dbReference>
<organism evidence="15 16">
    <name type="scientific">candidate division WS6 bacterium GW2011_GWF1_35_23</name>
    <dbReference type="NCBI Taxonomy" id="1619097"/>
    <lineage>
        <taxon>Bacteria</taxon>
        <taxon>Candidatus Dojkabacteria</taxon>
    </lineage>
</organism>
<evidence type="ECO:0000256" key="2">
    <source>
        <dbReference type="ARBA" id="ARBA00012727"/>
    </source>
</evidence>
<dbReference type="Gene3D" id="1.10.3260.10">
    <property type="entry name" value="DNA ligase, ATP-dependent, N-terminal domain"/>
    <property type="match status" value="1"/>
</dbReference>
<evidence type="ECO:0000256" key="4">
    <source>
        <dbReference type="ARBA" id="ARBA00022618"/>
    </source>
</evidence>
<evidence type="ECO:0000256" key="6">
    <source>
        <dbReference type="ARBA" id="ARBA00022741"/>
    </source>
</evidence>
<dbReference type="Gene3D" id="2.40.50.140">
    <property type="entry name" value="Nucleic acid-binding proteins"/>
    <property type="match status" value="1"/>
</dbReference>
<dbReference type="InterPro" id="IPR012340">
    <property type="entry name" value="NA-bd_OB-fold"/>
</dbReference>
<keyword evidence="8" id="KW-0067">ATP-binding</keyword>
<keyword evidence="9" id="KW-0233">DNA recombination</keyword>
<keyword evidence="10" id="KW-0234">DNA repair</keyword>
<dbReference type="InterPro" id="IPR012309">
    <property type="entry name" value="DNA_ligase_ATP-dep_C"/>
</dbReference>
<dbReference type="AlphaFoldDB" id="A0A0G0EQQ7"/>
<reference evidence="15 16" key="1">
    <citation type="journal article" date="2015" name="Nature">
        <title>rRNA introns, odd ribosomes, and small enigmatic genomes across a large radiation of phyla.</title>
        <authorList>
            <person name="Brown C.T."/>
            <person name="Hug L.A."/>
            <person name="Thomas B.C."/>
            <person name="Sharon I."/>
            <person name="Castelle C.J."/>
            <person name="Singh A."/>
            <person name="Wilkins M.J."/>
            <person name="Williams K.H."/>
            <person name="Banfield J.F."/>
        </authorList>
    </citation>
    <scope>NUCLEOTIDE SEQUENCE [LARGE SCALE GENOMIC DNA]</scope>
</reference>
<dbReference type="Proteomes" id="UP000034816">
    <property type="component" value="Unassembled WGS sequence"/>
</dbReference>
<evidence type="ECO:0000256" key="8">
    <source>
        <dbReference type="ARBA" id="ARBA00022840"/>
    </source>
</evidence>
<dbReference type="PANTHER" id="PTHR45674">
    <property type="entry name" value="DNA LIGASE 1/3 FAMILY MEMBER"/>
    <property type="match status" value="1"/>
</dbReference>
<dbReference type="Pfam" id="PF01068">
    <property type="entry name" value="DNA_ligase_A_M"/>
    <property type="match status" value="1"/>
</dbReference>
<proteinExistence type="inferred from homology"/>
<keyword evidence="3 15" id="KW-0436">Ligase</keyword>
<name>A0A0G0EQQ7_9BACT</name>
<gene>
    <name evidence="15" type="ORF">UR73_C0021G0004</name>
</gene>
<dbReference type="SUPFAM" id="SSF117018">
    <property type="entry name" value="ATP-dependent DNA ligase DNA-binding domain"/>
    <property type="match status" value="1"/>
</dbReference>
<dbReference type="InterPro" id="IPR012310">
    <property type="entry name" value="DNA_ligase_ATP-dep_cent"/>
</dbReference>
<keyword evidence="11" id="KW-0131">Cell cycle</keyword>
<dbReference type="InterPro" id="IPR000977">
    <property type="entry name" value="DNA_ligase_ATP-dep"/>
</dbReference>
<dbReference type="Pfam" id="PF04675">
    <property type="entry name" value="DNA_ligase_A_N"/>
    <property type="match status" value="1"/>
</dbReference>
<accession>A0A0G0EQQ7</accession>
<keyword evidence="5" id="KW-0235">DNA replication</keyword>